<accession>Q5JGI3</accession>
<gene>
    <name evidence="1" type="ordered locus">TK1229</name>
</gene>
<name>Q5JGI3_THEKO</name>
<dbReference type="HOGENOM" id="CLU_1599085_0_0_2"/>
<dbReference type="KEGG" id="tko:TK1229"/>
<organism evidence="1 2">
    <name type="scientific">Thermococcus kodakarensis (strain ATCC BAA-918 / JCM 12380 / KOD1)</name>
    <name type="common">Pyrococcus kodakaraensis (strain KOD1)</name>
    <dbReference type="NCBI Taxonomy" id="69014"/>
    <lineage>
        <taxon>Archaea</taxon>
        <taxon>Methanobacteriati</taxon>
        <taxon>Methanobacteriota</taxon>
        <taxon>Thermococci</taxon>
        <taxon>Thermococcales</taxon>
        <taxon>Thermococcaceae</taxon>
        <taxon>Thermococcus</taxon>
    </lineage>
</organism>
<dbReference type="InParanoid" id="Q5JGI3"/>
<dbReference type="PATRIC" id="fig|69014.16.peg.1204"/>
<dbReference type="EMBL" id="AP006878">
    <property type="protein sequence ID" value="BAD85418.1"/>
    <property type="molecule type" value="Genomic_DNA"/>
</dbReference>
<dbReference type="AlphaFoldDB" id="Q5JGI3"/>
<evidence type="ECO:0000313" key="1">
    <source>
        <dbReference type="EMBL" id="BAD85418.1"/>
    </source>
</evidence>
<evidence type="ECO:0000313" key="2">
    <source>
        <dbReference type="Proteomes" id="UP000000536"/>
    </source>
</evidence>
<protein>
    <submittedName>
        <fullName evidence="1">Uncharacterized protein</fullName>
    </submittedName>
</protein>
<proteinExistence type="predicted"/>
<sequence>MKRAIISIVMLILLIMVYTNVMSALGSISNVLNGITDPLQDPDKLVNGINVGKNNMPQLNPAGNQIEYLAENTPLPGSGVYTVDQMNESLLREVLDPTDWYVGNTSLSSDYAYRVYNDTLKVVKNSTETSKSIIEKFLGVFKIGTDNNETQNGLGQLLEDALEKVQNITESTEDYINSVFGDKQ</sequence>
<reference evidence="1 2" key="1">
    <citation type="journal article" date="2005" name="Genome Res.">
        <title>Complete genome sequence of the hyperthermophilic archaeon Thermococcus kodakaraensis KOD1 and comparison with Pyrococcus genomes.</title>
        <authorList>
            <person name="Fukui T."/>
            <person name="Atomi H."/>
            <person name="Kanai T."/>
            <person name="Matsumi R."/>
            <person name="Fujiwara S."/>
            <person name="Imanaka T."/>
        </authorList>
    </citation>
    <scope>NUCLEOTIDE SEQUENCE [LARGE SCALE GENOMIC DNA]</scope>
    <source>
        <strain evidence="2">ATCC BAA-918 / JCM 12380 / KOD1</strain>
    </source>
</reference>
<dbReference type="eggNOG" id="arCOG09648">
    <property type="taxonomic scope" value="Archaea"/>
</dbReference>
<dbReference type="Proteomes" id="UP000000536">
    <property type="component" value="Chromosome"/>
</dbReference>
<dbReference type="EnsemblBacteria" id="BAD85418">
    <property type="protein sequence ID" value="BAD85418"/>
    <property type="gene ID" value="TK1229"/>
</dbReference>
<keyword evidence="2" id="KW-1185">Reference proteome</keyword>